<dbReference type="EMBL" id="CP025704">
    <property type="protein sequence ID" value="AUN98037.1"/>
    <property type="molecule type" value="Genomic_DNA"/>
</dbReference>
<accession>A0A2K9NRA1</accession>
<dbReference type="Proteomes" id="UP000235584">
    <property type="component" value="Chromosome"/>
</dbReference>
<dbReference type="PANTHER" id="PTHR42978:SF6">
    <property type="entry name" value="QUORUM-QUENCHING LACTONASE YTNP-RELATED"/>
    <property type="match status" value="1"/>
</dbReference>
<dbReference type="GO" id="GO:0016787">
    <property type="term" value="F:hydrolase activity"/>
    <property type="evidence" value="ECO:0007669"/>
    <property type="project" value="UniProtKB-KW"/>
</dbReference>
<keyword evidence="2" id="KW-0479">Metal-binding</keyword>
<dbReference type="InterPro" id="IPR051013">
    <property type="entry name" value="MBL_superfamily_lactonases"/>
</dbReference>
<comment type="similarity">
    <text evidence="1">Belongs to the metallo-beta-lactamase superfamily.</text>
</comment>
<dbReference type="InterPro" id="IPR001279">
    <property type="entry name" value="Metallo-B-lactamas"/>
</dbReference>
<dbReference type="Gene3D" id="3.60.15.10">
    <property type="entry name" value="Ribonuclease Z/Hydroxyacylglutathione hydrolase-like"/>
    <property type="match status" value="1"/>
</dbReference>
<dbReference type="RefSeq" id="WP_102243328.1">
    <property type="nucleotide sequence ID" value="NZ_CP025704.1"/>
</dbReference>
<dbReference type="InterPro" id="IPR036866">
    <property type="entry name" value="RibonucZ/Hydroxyglut_hydro"/>
</dbReference>
<organism evidence="5 6">
    <name type="scientific">Bacteriovorax stolpii</name>
    <name type="common">Bdellovibrio stolpii</name>
    <dbReference type="NCBI Taxonomy" id="960"/>
    <lineage>
        <taxon>Bacteria</taxon>
        <taxon>Pseudomonadati</taxon>
        <taxon>Bdellovibrionota</taxon>
        <taxon>Bacteriovoracia</taxon>
        <taxon>Bacteriovoracales</taxon>
        <taxon>Bacteriovoracaceae</taxon>
        <taxon>Bacteriovorax</taxon>
    </lineage>
</organism>
<evidence type="ECO:0000256" key="4">
    <source>
        <dbReference type="ARBA" id="ARBA00022833"/>
    </source>
</evidence>
<dbReference type="SUPFAM" id="SSF56281">
    <property type="entry name" value="Metallo-hydrolase/oxidoreductase"/>
    <property type="match status" value="1"/>
</dbReference>
<dbReference type="AlphaFoldDB" id="A0A2K9NRA1"/>
<evidence type="ECO:0000256" key="3">
    <source>
        <dbReference type="ARBA" id="ARBA00022801"/>
    </source>
</evidence>
<keyword evidence="6" id="KW-1185">Reference proteome</keyword>
<proteinExistence type="inferred from homology"/>
<protein>
    <submittedName>
        <fullName evidence="5">MBL fold metallo-hydrolase</fullName>
    </submittedName>
</protein>
<dbReference type="GO" id="GO:0046872">
    <property type="term" value="F:metal ion binding"/>
    <property type="evidence" value="ECO:0007669"/>
    <property type="project" value="UniProtKB-KW"/>
</dbReference>
<name>A0A2K9NRA1_BACTC</name>
<sequence>MQSKQYFSLEPARFKLDGGAMFGIIPKPLWNKVHPADELNRIELALRLVLIKDGNKNILIDTGIGDYHGQKWDERFGVVGKPSPLELALEEAGLKPEDITDLIISHLHFDHVGGIGKMVDGKIEPVLKKATVHLHKKHYEYSHHPTDRDTGSFQIEYFEPVIKWYQEHNQVHFVDGMEGEIFPGMKFKCSMGHTPYLLHAYDDKIIYMADLIPTSNHVHIPWVMGYDISPGVTTEDKKVFLDFIEREKLTMIFEHDPLFYGSSVIKNVRGEFTCGQKLSYTDKAAYSIL</sequence>
<gene>
    <name evidence="5" type="ORF">C0V70_07930</name>
</gene>
<dbReference type="KEGG" id="bsto:C0V70_07930"/>
<dbReference type="PANTHER" id="PTHR42978">
    <property type="entry name" value="QUORUM-QUENCHING LACTONASE YTNP-RELATED-RELATED"/>
    <property type="match status" value="1"/>
</dbReference>
<dbReference type="SMART" id="SM00849">
    <property type="entry name" value="Lactamase_B"/>
    <property type="match status" value="1"/>
</dbReference>
<keyword evidence="4" id="KW-0862">Zinc</keyword>
<evidence type="ECO:0000256" key="2">
    <source>
        <dbReference type="ARBA" id="ARBA00022723"/>
    </source>
</evidence>
<dbReference type="Pfam" id="PF00753">
    <property type="entry name" value="Lactamase_B"/>
    <property type="match status" value="1"/>
</dbReference>
<evidence type="ECO:0000313" key="5">
    <source>
        <dbReference type="EMBL" id="AUN98037.1"/>
    </source>
</evidence>
<dbReference type="CDD" id="cd16281">
    <property type="entry name" value="metallo-hydrolase-like_MBL-fold"/>
    <property type="match status" value="1"/>
</dbReference>
<reference evidence="5 6" key="1">
    <citation type="submission" date="2018-01" db="EMBL/GenBank/DDBJ databases">
        <title>Complete genome sequence of Bacteriovorax stolpii DSM12778.</title>
        <authorList>
            <person name="Tang B."/>
            <person name="Chang J."/>
        </authorList>
    </citation>
    <scope>NUCLEOTIDE SEQUENCE [LARGE SCALE GENOMIC DNA]</scope>
    <source>
        <strain evidence="5 6">DSM 12778</strain>
    </source>
</reference>
<evidence type="ECO:0000313" key="6">
    <source>
        <dbReference type="Proteomes" id="UP000235584"/>
    </source>
</evidence>
<keyword evidence="3 5" id="KW-0378">Hydrolase</keyword>
<evidence type="ECO:0000256" key="1">
    <source>
        <dbReference type="ARBA" id="ARBA00007749"/>
    </source>
</evidence>